<evidence type="ECO:0000313" key="11">
    <source>
        <dbReference type="Proteomes" id="UP000307000"/>
    </source>
</evidence>
<dbReference type="Pfam" id="PF19279">
    <property type="entry name" value="YegS_C"/>
    <property type="match status" value="1"/>
</dbReference>
<dbReference type="InterPro" id="IPR050187">
    <property type="entry name" value="Lipid_Phosphate_FormReg"/>
</dbReference>
<evidence type="ECO:0000256" key="2">
    <source>
        <dbReference type="ARBA" id="ARBA00005983"/>
    </source>
</evidence>
<evidence type="ECO:0000256" key="3">
    <source>
        <dbReference type="ARBA" id="ARBA00022679"/>
    </source>
</evidence>
<comment type="similarity">
    <text evidence="2">Belongs to the diacylglycerol/lipid kinase family.</text>
</comment>
<dbReference type="PANTHER" id="PTHR12358">
    <property type="entry name" value="SPHINGOSINE KINASE"/>
    <property type="match status" value="1"/>
</dbReference>
<evidence type="ECO:0000256" key="8">
    <source>
        <dbReference type="ARBA" id="ARBA00023264"/>
    </source>
</evidence>
<feature type="domain" description="DAGKc" evidence="9">
    <location>
        <begin position="5"/>
        <end position="136"/>
    </location>
</feature>
<evidence type="ECO:0000256" key="6">
    <source>
        <dbReference type="ARBA" id="ARBA00022840"/>
    </source>
</evidence>
<keyword evidence="8" id="KW-1208">Phospholipid metabolism</keyword>
<accession>A0A5B7WWF0</accession>
<gene>
    <name evidence="10" type="ORF">GcLGCM259_1887</name>
</gene>
<dbReference type="GO" id="GO:0004143">
    <property type="term" value="F:ATP-dependent diacylglycerol kinase activity"/>
    <property type="evidence" value="ECO:0007669"/>
    <property type="project" value="TreeGrafter"/>
</dbReference>
<dbReference type="InterPro" id="IPR001206">
    <property type="entry name" value="Diacylglycerol_kinase_cat_dom"/>
</dbReference>
<organism evidence="10 11">
    <name type="scientific">Glutamicibacter creatinolyticus</name>
    <dbReference type="NCBI Taxonomy" id="162496"/>
    <lineage>
        <taxon>Bacteria</taxon>
        <taxon>Bacillati</taxon>
        <taxon>Actinomycetota</taxon>
        <taxon>Actinomycetes</taxon>
        <taxon>Micrococcales</taxon>
        <taxon>Micrococcaceae</taxon>
        <taxon>Glutamicibacter</taxon>
    </lineage>
</organism>
<dbReference type="InterPro" id="IPR017438">
    <property type="entry name" value="ATP-NAD_kinase_N"/>
</dbReference>
<dbReference type="Pfam" id="PF00781">
    <property type="entry name" value="DAGK_cat"/>
    <property type="match status" value="1"/>
</dbReference>
<keyword evidence="11" id="KW-1185">Reference proteome</keyword>
<evidence type="ECO:0000256" key="1">
    <source>
        <dbReference type="ARBA" id="ARBA00001946"/>
    </source>
</evidence>
<dbReference type="SMART" id="SM00046">
    <property type="entry name" value="DAGKc"/>
    <property type="match status" value="1"/>
</dbReference>
<dbReference type="AlphaFoldDB" id="A0A5B7WWF0"/>
<dbReference type="GO" id="GO:0005524">
    <property type="term" value="F:ATP binding"/>
    <property type="evidence" value="ECO:0007669"/>
    <property type="project" value="UniProtKB-KW"/>
</dbReference>
<protein>
    <recommendedName>
        <fullName evidence="9">DAGKc domain-containing protein</fullName>
    </recommendedName>
</protein>
<keyword evidence="7" id="KW-0594">Phospholipid biosynthesis</keyword>
<dbReference type="InterPro" id="IPR016064">
    <property type="entry name" value="NAD/diacylglycerol_kinase_sf"/>
</dbReference>
<dbReference type="SUPFAM" id="SSF111331">
    <property type="entry name" value="NAD kinase/diacylglycerol kinase-like"/>
    <property type="match status" value="1"/>
</dbReference>
<proteinExistence type="inferred from homology"/>
<dbReference type="Proteomes" id="UP000307000">
    <property type="component" value="Chromosome"/>
</dbReference>
<dbReference type="InterPro" id="IPR045540">
    <property type="entry name" value="YegS/DAGK_C"/>
</dbReference>
<name>A0A5B7WWF0_9MICC</name>
<keyword evidence="7" id="KW-0443">Lipid metabolism</keyword>
<dbReference type="Gene3D" id="3.40.50.10330">
    <property type="entry name" value="Probable inorganic polyphosphate/atp-NAD kinase, domain 1"/>
    <property type="match status" value="1"/>
</dbReference>
<dbReference type="PROSITE" id="PS50146">
    <property type="entry name" value="DAGK"/>
    <property type="match status" value="1"/>
</dbReference>
<evidence type="ECO:0000256" key="4">
    <source>
        <dbReference type="ARBA" id="ARBA00022741"/>
    </source>
</evidence>
<dbReference type="PANTHER" id="PTHR12358:SF106">
    <property type="entry name" value="LIPID KINASE YEGS"/>
    <property type="match status" value="1"/>
</dbReference>
<dbReference type="Gene3D" id="2.60.200.40">
    <property type="match status" value="1"/>
</dbReference>
<dbReference type="GO" id="GO:0008654">
    <property type="term" value="P:phospholipid biosynthetic process"/>
    <property type="evidence" value="ECO:0007669"/>
    <property type="project" value="UniProtKB-KW"/>
</dbReference>
<keyword evidence="6" id="KW-0067">ATP-binding</keyword>
<reference evidence="10 11" key="1">
    <citation type="submission" date="2018-12" db="EMBL/GenBank/DDBJ databases">
        <title>Complete Genome Sequence of Glutamicibacter creatinolyticus strain LGCM259,isolated from an abscess of a 12-year-old mare in Italy.</title>
        <authorList>
            <person name="Santos R.G."/>
            <person name="Silva A.L."/>
            <person name="Seyffert N."/>
            <person name="Castro T.L.P."/>
            <person name="Attili A.R."/>
            <person name="Rifici C."/>
            <person name="Mazzullo G."/>
            <person name="Brenig B."/>
            <person name="Venanzi F."/>
            <person name="Azevedo V."/>
        </authorList>
    </citation>
    <scope>NUCLEOTIDE SEQUENCE [LARGE SCALE GENOMIC DNA]</scope>
    <source>
        <strain evidence="10 11">LGCM 259</strain>
    </source>
</reference>
<dbReference type="EMBL" id="CP034412">
    <property type="protein sequence ID" value="QCY47604.1"/>
    <property type="molecule type" value="Genomic_DNA"/>
</dbReference>
<evidence type="ECO:0000313" key="10">
    <source>
        <dbReference type="EMBL" id="QCY47604.1"/>
    </source>
</evidence>
<evidence type="ECO:0000259" key="9">
    <source>
        <dbReference type="PROSITE" id="PS50146"/>
    </source>
</evidence>
<evidence type="ECO:0000256" key="5">
    <source>
        <dbReference type="ARBA" id="ARBA00022777"/>
    </source>
</evidence>
<evidence type="ECO:0000256" key="7">
    <source>
        <dbReference type="ARBA" id="ARBA00023209"/>
    </source>
</evidence>
<keyword evidence="4" id="KW-0547">Nucleotide-binding</keyword>
<comment type="cofactor">
    <cofactor evidence="1">
        <name>Mg(2+)</name>
        <dbReference type="ChEBI" id="CHEBI:18420"/>
    </cofactor>
</comment>
<dbReference type="RefSeq" id="WP_138926494.1">
    <property type="nucleotide sequence ID" value="NZ_CP034412.1"/>
</dbReference>
<keyword evidence="5" id="KW-0418">Kinase</keyword>
<sequence length="305" mass="32592">MNTPRGYHRVSIVFHPASGHGRGLSRARALHATLQDAGRNPQLVDTSQVPRSELPSRLRGSDAVVIVGGDGLVHSCLPALIDLGIPMGILPAGSGNDAWRMGRASSVRSTREAILGFLAGHGRIRTSDVLEVSFANEPQRTRFVLGAVSCGFEAQVNEAANALPRWLGATRYGLALLLCLPRIKPRQLSISADGFSFHGGVYLASLANIRTLGGGISLFPAARDDDGRMDAMIVTAAPLYRVLPRIVQILTGREHRYRRAGVFSTARVEFAGTSYGDGEQLGTGDFRVTVRPGCLSLMDVSAGIR</sequence>
<dbReference type="GO" id="GO:0005886">
    <property type="term" value="C:plasma membrane"/>
    <property type="evidence" value="ECO:0007669"/>
    <property type="project" value="TreeGrafter"/>
</dbReference>
<dbReference type="KEGG" id="gcr:GcLGCM259_1887"/>
<keyword evidence="3" id="KW-0808">Transferase</keyword>
<keyword evidence="7" id="KW-0444">Lipid biosynthesis</keyword>